<evidence type="ECO:0008006" key="3">
    <source>
        <dbReference type="Google" id="ProtNLM"/>
    </source>
</evidence>
<name>A0ABW3J6E1_9HYPH</name>
<reference evidence="2" key="1">
    <citation type="journal article" date="2019" name="Int. J. Syst. Evol. Microbiol.">
        <title>The Global Catalogue of Microorganisms (GCM) 10K type strain sequencing project: providing services to taxonomists for standard genome sequencing and annotation.</title>
        <authorList>
            <consortium name="The Broad Institute Genomics Platform"/>
            <consortium name="The Broad Institute Genome Sequencing Center for Infectious Disease"/>
            <person name="Wu L."/>
            <person name="Ma J."/>
        </authorList>
    </citation>
    <scope>NUCLEOTIDE SEQUENCE [LARGE SCALE GENOMIC DNA]</scope>
    <source>
        <strain evidence="2">CCUG 61697</strain>
    </source>
</reference>
<gene>
    <name evidence="1" type="ORF">ACFQ2F_02060</name>
</gene>
<evidence type="ECO:0000313" key="1">
    <source>
        <dbReference type="EMBL" id="MFD0985876.1"/>
    </source>
</evidence>
<keyword evidence="2" id="KW-1185">Reference proteome</keyword>
<dbReference type="InterPro" id="IPR027417">
    <property type="entry name" value="P-loop_NTPase"/>
</dbReference>
<comment type="caution">
    <text evidence="1">The sequence shown here is derived from an EMBL/GenBank/DDBJ whole genome shotgun (WGS) entry which is preliminary data.</text>
</comment>
<dbReference type="EMBL" id="JBHTJO010000001">
    <property type="protein sequence ID" value="MFD0985876.1"/>
    <property type="molecule type" value="Genomic_DNA"/>
</dbReference>
<dbReference type="Proteomes" id="UP001597102">
    <property type="component" value="Unassembled WGS sequence"/>
</dbReference>
<evidence type="ECO:0000313" key="2">
    <source>
        <dbReference type="Proteomes" id="UP001597102"/>
    </source>
</evidence>
<dbReference type="Gene3D" id="3.40.50.300">
    <property type="entry name" value="P-loop containing nucleotide triphosphate hydrolases"/>
    <property type="match status" value="1"/>
</dbReference>
<sequence length="251" mass="28621">MVEIELWGAAPAVLNLFILFHKCGNNYTMKVHRHDRGTRFVESVQPPAADTIPNHDVAGVPVNVRCRNFGLRVLERNGLLEIDDARFLVFTRHPASFILSAVKYHLPGVEDWAIKKSQPHLGGMSLTAALNATDDEAERQIVAMIHFEGLYQRQASFADCFDRDDFRRVRCEDLFATDDPDYFMEIAKFLRLDTRPQFVRALQKASPAGMKRLPGQSTGAFRERDPYGALAPRAQDYYDEHFRRFADALGY</sequence>
<protein>
    <recommendedName>
        <fullName evidence="3">Sulfotransferase family protein</fullName>
    </recommendedName>
</protein>
<dbReference type="RefSeq" id="WP_379084978.1">
    <property type="nucleotide sequence ID" value="NZ_JBHTJO010000001.1"/>
</dbReference>
<organism evidence="1 2">
    <name type="scientific">Methyloligella solikamskensis</name>
    <dbReference type="NCBI Taxonomy" id="1177756"/>
    <lineage>
        <taxon>Bacteria</taxon>
        <taxon>Pseudomonadati</taxon>
        <taxon>Pseudomonadota</taxon>
        <taxon>Alphaproteobacteria</taxon>
        <taxon>Hyphomicrobiales</taxon>
        <taxon>Hyphomicrobiaceae</taxon>
        <taxon>Methyloligella</taxon>
    </lineage>
</organism>
<proteinExistence type="predicted"/>
<dbReference type="SUPFAM" id="SSF52540">
    <property type="entry name" value="P-loop containing nucleoside triphosphate hydrolases"/>
    <property type="match status" value="1"/>
</dbReference>
<accession>A0ABW3J6E1</accession>